<dbReference type="PRINTS" id="PR00320">
    <property type="entry name" value="GPROTEINBRPT"/>
</dbReference>
<evidence type="ECO:0000256" key="5">
    <source>
        <dbReference type="SAM" id="MobiDB-lite"/>
    </source>
</evidence>
<dbReference type="PROSITE" id="PS50294">
    <property type="entry name" value="WD_REPEATS_REGION"/>
    <property type="match status" value="2"/>
</dbReference>
<dbReference type="Gene3D" id="2.130.10.10">
    <property type="entry name" value="YVTN repeat-like/Quinoprotein amine dehydrogenase"/>
    <property type="match status" value="2"/>
</dbReference>
<keyword evidence="1" id="KW-0597">Phosphoprotein</keyword>
<dbReference type="GO" id="GO:0005634">
    <property type="term" value="C:nucleus"/>
    <property type="evidence" value="ECO:0007669"/>
    <property type="project" value="TreeGrafter"/>
</dbReference>
<dbReference type="PROSITE" id="PS00678">
    <property type="entry name" value="WD_REPEATS_1"/>
    <property type="match status" value="2"/>
</dbReference>
<evidence type="ECO:0000313" key="6">
    <source>
        <dbReference type="EMBL" id="CAE0607439.1"/>
    </source>
</evidence>
<evidence type="ECO:0008006" key="7">
    <source>
        <dbReference type="Google" id="ProtNLM"/>
    </source>
</evidence>
<evidence type="ECO:0000256" key="1">
    <source>
        <dbReference type="ARBA" id="ARBA00022553"/>
    </source>
</evidence>
<feature type="compositionally biased region" description="Acidic residues" evidence="5">
    <location>
        <begin position="20"/>
        <end position="31"/>
    </location>
</feature>
<keyword evidence="2 4" id="KW-0853">WD repeat</keyword>
<accession>A0A7S3U9V4</accession>
<feature type="repeat" description="WD" evidence="4">
    <location>
        <begin position="260"/>
        <end position="302"/>
    </location>
</feature>
<feature type="region of interest" description="Disordered" evidence="5">
    <location>
        <begin position="231"/>
        <end position="262"/>
    </location>
</feature>
<evidence type="ECO:0000256" key="3">
    <source>
        <dbReference type="ARBA" id="ARBA00022737"/>
    </source>
</evidence>
<dbReference type="InterPro" id="IPR001680">
    <property type="entry name" value="WD40_rpt"/>
</dbReference>
<organism evidence="6">
    <name type="scientific">Picocystis salinarum</name>
    <dbReference type="NCBI Taxonomy" id="88271"/>
    <lineage>
        <taxon>Eukaryota</taxon>
        <taxon>Viridiplantae</taxon>
        <taxon>Chlorophyta</taxon>
        <taxon>Picocystophyceae</taxon>
        <taxon>Picocystales</taxon>
        <taxon>Picocystaceae</taxon>
        <taxon>Picocystis</taxon>
    </lineage>
</organism>
<dbReference type="SMART" id="SM00320">
    <property type="entry name" value="WD40"/>
    <property type="match status" value="5"/>
</dbReference>
<evidence type="ECO:0000256" key="4">
    <source>
        <dbReference type="PROSITE-ProRule" id="PRU00221"/>
    </source>
</evidence>
<reference evidence="6" key="1">
    <citation type="submission" date="2021-01" db="EMBL/GenBank/DDBJ databases">
        <authorList>
            <person name="Corre E."/>
            <person name="Pelletier E."/>
            <person name="Niang G."/>
            <person name="Scheremetjew M."/>
            <person name="Finn R."/>
            <person name="Kale V."/>
            <person name="Holt S."/>
            <person name="Cochrane G."/>
            <person name="Meng A."/>
            <person name="Brown T."/>
            <person name="Cohen L."/>
        </authorList>
    </citation>
    <scope>NUCLEOTIDE SEQUENCE</scope>
    <source>
        <strain evidence="6">CCMP1897</strain>
    </source>
</reference>
<keyword evidence="3" id="KW-0677">Repeat</keyword>
<dbReference type="InterPro" id="IPR036322">
    <property type="entry name" value="WD40_repeat_dom_sf"/>
</dbReference>
<dbReference type="EMBL" id="HBIS01001430">
    <property type="protein sequence ID" value="CAE0607439.1"/>
    <property type="molecule type" value="Transcribed_RNA"/>
</dbReference>
<dbReference type="InterPro" id="IPR019775">
    <property type="entry name" value="WD40_repeat_CS"/>
</dbReference>
<sequence length="488" mass="54372">MVRVRDQWERQRGDGRTNGSEDESMDEDEAEDPAKAVAKAKQFAKMIQTEGGKDDVMDAMAELNMDAYDEDGDEERISAARIFGSGRPGDMAFQSNEEDPYMKHNTWENDRDSDEEDFDVKDTDLMLLAARNEDDVSHLEAWIFEEEGEDGDHGNLYVHHDIMLPSFPLAFCWMDWVPRSNGTQKGNLVAVSTFEPAIELWNLDMIDAVEPVGVLGGIDIPLEEAFDVSKPDDVDKKAKKKASRKKKKQVDSQGQPSFRAGSHEDAVMSLSWNNLCRNILASGSADNTAKVWDLETLACIGTGKHHTGKVQSVAWSPTDGNCLLTGSYDETAAVIDTRESFRSKNVWNLGADVEQCAWDIHNPQCFVVSMEDGAVNYYDTRQGKKGKPLWKLAAHSKPVCSVSFCWGCTNLMATSSIDKTVKFWDISDYKPELVSTIQPKQGALFAATFCKDQPFLFAAGGEKGSMKVWDIRIDTSLEKLVTARTAKQ</sequence>
<dbReference type="PANTHER" id="PTHR14091:SF0">
    <property type="entry name" value="PERIODIC TRYPTOPHAN PROTEIN 1 HOMOLOG"/>
    <property type="match status" value="1"/>
</dbReference>
<dbReference type="InterPro" id="IPR020472">
    <property type="entry name" value="WD40_PAC1"/>
</dbReference>
<name>A0A7S3U9V4_9CHLO</name>
<feature type="region of interest" description="Disordered" evidence="5">
    <location>
        <begin position="1"/>
        <end position="41"/>
    </location>
</feature>
<dbReference type="InterPro" id="IPR044285">
    <property type="entry name" value="PWP1"/>
</dbReference>
<feature type="compositionally biased region" description="Basic and acidic residues" evidence="5">
    <location>
        <begin position="1"/>
        <end position="15"/>
    </location>
</feature>
<dbReference type="GO" id="GO:0006364">
    <property type="term" value="P:rRNA processing"/>
    <property type="evidence" value="ECO:0007669"/>
    <property type="project" value="InterPro"/>
</dbReference>
<dbReference type="InterPro" id="IPR015943">
    <property type="entry name" value="WD40/YVTN_repeat-like_dom_sf"/>
</dbReference>
<dbReference type="PROSITE" id="PS50082">
    <property type="entry name" value="WD_REPEATS_2"/>
    <property type="match status" value="2"/>
</dbReference>
<gene>
    <name evidence="6" type="ORF">PSAL00342_LOCUS1256</name>
</gene>
<feature type="compositionally biased region" description="Basic residues" evidence="5">
    <location>
        <begin position="237"/>
        <end position="248"/>
    </location>
</feature>
<evidence type="ECO:0000256" key="2">
    <source>
        <dbReference type="ARBA" id="ARBA00022574"/>
    </source>
</evidence>
<feature type="repeat" description="WD" evidence="4">
    <location>
        <begin position="392"/>
        <end position="434"/>
    </location>
</feature>
<dbReference type="SUPFAM" id="SSF50978">
    <property type="entry name" value="WD40 repeat-like"/>
    <property type="match status" value="1"/>
</dbReference>
<dbReference type="PANTHER" id="PTHR14091">
    <property type="entry name" value="PERIODIC TRYPTOPHAN PROTEIN 1"/>
    <property type="match status" value="1"/>
</dbReference>
<dbReference type="Pfam" id="PF00400">
    <property type="entry name" value="WD40"/>
    <property type="match status" value="3"/>
</dbReference>
<protein>
    <recommendedName>
        <fullName evidence="7">Anaphase-promoting complex subunit 4 WD40 domain-containing protein</fullName>
    </recommendedName>
</protein>
<proteinExistence type="predicted"/>
<dbReference type="AlphaFoldDB" id="A0A7S3U9V4"/>